<dbReference type="Pfam" id="PF00126">
    <property type="entry name" value="HTH_1"/>
    <property type="match status" value="1"/>
</dbReference>
<sequence length="312" mass="34355">MSKHISNPHDRRALDLNLLVIFDAILAEGNVTRAAERIAMSQSAVSKGLAQLRTVFGDPLFLRAGRGVVPTHKALEVSPGVRQAIQALQNLTQPSEAFDPRTSRLHFNIGATDYVTFVLLPALLTRLEQIAPCVSITMHDVESRVPEEMLLSGKVDLALSTVVSVNFPIYRQELFQDHYVCVMRDGHPLASGGAITCEQFVACRQLSMPRQNGARERVLQDAIQREGLTRDVAVQVPHMLAIPPILAAGNLISTVANRAAQEFARLHPLRVLPHPLSVPGFAISQLWHDRTQRSASQQWLRATIGLIADELT</sequence>
<evidence type="ECO:0000259" key="5">
    <source>
        <dbReference type="PROSITE" id="PS50931"/>
    </source>
</evidence>
<dbReference type="SUPFAM" id="SSF46785">
    <property type="entry name" value="Winged helix' DNA-binding domain"/>
    <property type="match status" value="1"/>
</dbReference>
<dbReference type="SUPFAM" id="SSF53850">
    <property type="entry name" value="Periplasmic binding protein-like II"/>
    <property type="match status" value="1"/>
</dbReference>
<dbReference type="PRINTS" id="PR00039">
    <property type="entry name" value="HTHLYSR"/>
</dbReference>
<dbReference type="Proteomes" id="UP001234798">
    <property type="component" value="Chromosome"/>
</dbReference>
<dbReference type="PANTHER" id="PTHR30118:SF15">
    <property type="entry name" value="TRANSCRIPTIONAL REGULATORY PROTEIN"/>
    <property type="match status" value="1"/>
</dbReference>
<dbReference type="InterPro" id="IPR037402">
    <property type="entry name" value="YidZ_PBP2"/>
</dbReference>
<dbReference type="InterPro" id="IPR036390">
    <property type="entry name" value="WH_DNA-bd_sf"/>
</dbReference>
<keyword evidence="7" id="KW-1185">Reference proteome</keyword>
<dbReference type="InterPro" id="IPR050389">
    <property type="entry name" value="LysR-type_TF"/>
</dbReference>
<dbReference type="Gene3D" id="3.40.190.10">
    <property type="entry name" value="Periplasmic binding protein-like II"/>
    <property type="match status" value="2"/>
</dbReference>
<evidence type="ECO:0000256" key="3">
    <source>
        <dbReference type="ARBA" id="ARBA00023125"/>
    </source>
</evidence>
<dbReference type="CDD" id="cd08417">
    <property type="entry name" value="PBP2_Nitroaromatics_like"/>
    <property type="match status" value="1"/>
</dbReference>
<dbReference type="PANTHER" id="PTHR30118">
    <property type="entry name" value="HTH-TYPE TRANSCRIPTIONAL REGULATOR LEUO-RELATED"/>
    <property type="match status" value="1"/>
</dbReference>
<dbReference type="PROSITE" id="PS50931">
    <property type="entry name" value="HTH_LYSR"/>
    <property type="match status" value="1"/>
</dbReference>
<feature type="domain" description="HTH lysR-type" evidence="5">
    <location>
        <begin position="14"/>
        <end position="71"/>
    </location>
</feature>
<accession>A0ABY9M3B2</accession>
<comment type="similarity">
    <text evidence="1">Belongs to the LysR transcriptional regulatory family.</text>
</comment>
<evidence type="ECO:0000313" key="7">
    <source>
        <dbReference type="Proteomes" id="UP001234798"/>
    </source>
</evidence>
<protein>
    <submittedName>
        <fullName evidence="6">LysR family transcriptional regulator</fullName>
    </submittedName>
</protein>
<dbReference type="InterPro" id="IPR000847">
    <property type="entry name" value="LysR_HTH_N"/>
</dbReference>
<dbReference type="InterPro" id="IPR036388">
    <property type="entry name" value="WH-like_DNA-bd_sf"/>
</dbReference>
<gene>
    <name evidence="6" type="ORF">RAS12_03725</name>
</gene>
<dbReference type="EMBL" id="CP132976">
    <property type="protein sequence ID" value="WMD21491.1"/>
    <property type="molecule type" value="Genomic_DNA"/>
</dbReference>
<name>A0ABY9M3B2_9BURK</name>
<dbReference type="Gene3D" id="1.10.10.10">
    <property type="entry name" value="Winged helix-like DNA-binding domain superfamily/Winged helix DNA-binding domain"/>
    <property type="match status" value="1"/>
</dbReference>
<dbReference type="Pfam" id="PF03466">
    <property type="entry name" value="LysR_substrate"/>
    <property type="match status" value="1"/>
</dbReference>
<keyword evidence="2" id="KW-0805">Transcription regulation</keyword>
<reference evidence="6 7" key="1">
    <citation type="submission" date="2023-08" db="EMBL/GenBank/DDBJ databases">
        <title>Achromobacter seleniivolatilans sp. nov., isolated from seleniferous soil.</title>
        <authorList>
            <person name="Zhang S."/>
            <person name="Li K."/>
            <person name="Peng J."/>
            <person name="Zhao Q."/>
            <person name="Wang H."/>
            <person name="Guo Y."/>
        </authorList>
    </citation>
    <scope>NUCLEOTIDE SEQUENCE [LARGE SCALE GENOMIC DNA]</scope>
    <source>
        <strain evidence="6 7">R39</strain>
    </source>
</reference>
<evidence type="ECO:0000313" key="6">
    <source>
        <dbReference type="EMBL" id="WMD21491.1"/>
    </source>
</evidence>
<organism evidence="6 7">
    <name type="scientific">Achromobacter seleniivolatilans</name>
    <dbReference type="NCBI Taxonomy" id="3047478"/>
    <lineage>
        <taxon>Bacteria</taxon>
        <taxon>Pseudomonadati</taxon>
        <taxon>Pseudomonadota</taxon>
        <taxon>Betaproteobacteria</taxon>
        <taxon>Burkholderiales</taxon>
        <taxon>Alcaligenaceae</taxon>
        <taxon>Achromobacter</taxon>
    </lineage>
</organism>
<keyword evidence="4" id="KW-0804">Transcription</keyword>
<proteinExistence type="inferred from homology"/>
<keyword evidence="3" id="KW-0238">DNA-binding</keyword>
<evidence type="ECO:0000256" key="2">
    <source>
        <dbReference type="ARBA" id="ARBA00023015"/>
    </source>
</evidence>
<dbReference type="RefSeq" id="WP_306945251.1">
    <property type="nucleotide sequence ID" value="NZ_CP132976.1"/>
</dbReference>
<dbReference type="InterPro" id="IPR005119">
    <property type="entry name" value="LysR_subst-bd"/>
</dbReference>
<evidence type="ECO:0000256" key="4">
    <source>
        <dbReference type="ARBA" id="ARBA00023163"/>
    </source>
</evidence>
<evidence type="ECO:0000256" key="1">
    <source>
        <dbReference type="ARBA" id="ARBA00009437"/>
    </source>
</evidence>